<protein>
    <submittedName>
        <fullName evidence="1">Uncharacterized protein</fullName>
    </submittedName>
</protein>
<organism evidence="1 2">
    <name type="scientific">Plasmodium falciparum Tanzania</name>
    <name type="common">2000708</name>
    <dbReference type="NCBI Taxonomy" id="1036725"/>
    <lineage>
        <taxon>Eukaryota</taxon>
        <taxon>Sar</taxon>
        <taxon>Alveolata</taxon>
        <taxon>Apicomplexa</taxon>
        <taxon>Aconoidasida</taxon>
        <taxon>Haemosporida</taxon>
        <taxon>Plasmodiidae</taxon>
        <taxon>Plasmodium</taxon>
        <taxon>Plasmodium (Laverania)</taxon>
    </lineage>
</organism>
<evidence type="ECO:0000313" key="2">
    <source>
        <dbReference type="Proteomes" id="UP000030708"/>
    </source>
</evidence>
<accession>A0A024VYT4</accession>
<sequence>MIGNLKQYININNFKDIKNKYIYNLFFNCSNYYKFIFKKNYTISFLYNVKILYYNSYYINTIDICNILERINY</sequence>
<proteinExistence type="predicted"/>
<reference evidence="1 2" key="2">
    <citation type="submission" date="2013-02" db="EMBL/GenBank/DDBJ databases">
        <title>The Genome Sequence of Plasmodium falciparum Tanzania (2000708).</title>
        <authorList>
            <consortium name="The Broad Institute Genome Sequencing Platform"/>
            <consortium name="The Broad Institute Genome Sequencing Center for Infectious Disease"/>
            <person name="Neafsey D."/>
            <person name="Cheeseman I."/>
            <person name="Volkman S."/>
            <person name="Adams J."/>
            <person name="Walker B."/>
            <person name="Young S.K."/>
            <person name="Zeng Q."/>
            <person name="Gargeya S."/>
            <person name="Fitzgerald M."/>
            <person name="Haas B."/>
            <person name="Abouelleil A."/>
            <person name="Alvarado L."/>
            <person name="Arachchi H.M."/>
            <person name="Berlin A.M."/>
            <person name="Chapman S.B."/>
            <person name="Dewar J."/>
            <person name="Goldberg J."/>
            <person name="Griggs A."/>
            <person name="Gujja S."/>
            <person name="Hansen M."/>
            <person name="Howarth C."/>
            <person name="Imamovic A."/>
            <person name="Larimer J."/>
            <person name="McCowan C."/>
            <person name="Murphy C."/>
            <person name="Neiman D."/>
            <person name="Pearson M."/>
            <person name="Priest M."/>
            <person name="Roberts A."/>
            <person name="Saif S."/>
            <person name="Shea T."/>
            <person name="Sisk P."/>
            <person name="Sykes S."/>
            <person name="Wortman J."/>
            <person name="Nusbaum C."/>
            <person name="Birren B."/>
        </authorList>
    </citation>
    <scope>NUCLEOTIDE SEQUENCE [LARGE SCALE GENOMIC DNA]</scope>
    <source>
        <strain evidence="2">Tanzania (2000708)</strain>
    </source>
</reference>
<name>A0A024VYT4_PLAFA</name>
<dbReference type="Proteomes" id="UP000030708">
    <property type="component" value="Unassembled WGS sequence"/>
</dbReference>
<reference evidence="1 2" key="1">
    <citation type="submission" date="2013-02" db="EMBL/GenBank/DDBJ databases">
        <title>The Genome Annotation of Plasmodium falciparum Tanzania (2000708).</title>
        <authorList>
            <consortium name="The Broad Institute Genome Sequencing Platform"/>
            <consortium name="The Broad Institute Genome Sequencing Center for Infectious Disease"/>
            <person name="Neafsey D."/>
            <person name="Hoffman S."/>
            <person name="Volkman S."/>
            <person name="Rosenthal P."/>
            <person name="Walker B."/>
            <person name="Young S.K."/>
            <person name="Zeng Q."/>
            <person name="Gargeya S."/>
            <person name="Fitzgerald M."/>
            <person name="Haas B."/>
            <person name="Abouelleil A."/>
            <person name="Allen A.W."/>
            <person name="Alvarado L."/>
            <person name="Arachchi H.M."/>
            <person name="Berlin A.M."/>
            <person name="Chapman S.B."/>
            <person name="Gainer-Dewar J."/>
            <person name="Goldberg J."/>
            <person name="Griggs A."/>
            <person name="Gujja S."/>
            <person name="Hansen M."/>
            <person name="Howarth C."/>
            <person name="Imamovic A."/>
            <person name="Ireland A."/>
            <person name="Larimer J."/>
            <person name="McCowan C."/>
            <person name="Murphy C."/>
            <person name="Pearson M."/>
            <person name="Poon T.W."/>
            <person name="Priest M."/>
            <person name="Roberts A."/>
            <person name="Saif S."/>
            <person name="Shea T."/>
            <person name="Sisk P."/>
            <person name="Sykes S."/>
            <person name="Wortman J."/>
            <person name="Nusbaum C."/>
            <person name="Birren B."/>
        </authorList>
    </citation>
    <scope>NUCLEOTIDE SEQUENCE [LARGE SCALE GENOMIC DNA]</scope>
    <source>
        <strain evidence="2">Tanzania (2000708)</strain>
    </source>
</reference>
<dbReference type="EMBL" id="KI926665">
    <property type="protein sequence ID" value="ETW33385.1"/>
    <property type="molecule type" value="Genomic_DNA"/>
</dbReference>
<gene>
    <name evidence="1" type="ORF">PFTANZ_05896</name>
</gene>
<evidence type="ECO:0000313" key="1">
    <source>
        <dbReference type="EMBL" id="ETW33385.1"/>
    </source>
</evidence>
<dbReference type="AlphaFoldDB" id="A0A024VYT4"/>